<evidence type="ECO:0000313" key="2">
    <source>
        <dbReference type="Proteomes" id="UP001431209"/>
    </source>
</evidence>
<dbReference type="AlphaFoldDB" id="A0AAW2YK40"/>
<keyword evidence="2" id="KW-1185">Reference proteome</keyword>
<evidence type="ECO:0000313" key="1">
    <source>
        <dbReference type="EMBL" id="KAL0477384.1"/>
    </source>
</evidence>
<organism evidence="1 2">
    <name type="scientific">Acrasis kona</name>
    <dbReference type="NCBI Taxonomy" id="1008807"/>
    <lineage>
        <taxon>Eukaryota</taxon>
        <taxon>Discoba</taxon>
        <taxon>Heterolobosea</taxon>
        <taxon>Tetramitia</taxon>
        <taxon>Eutetramitia</taxon>
        <taxon>Acrasidae</taxon>
        <taxon>Acrasis</taxon>
    </lineage>
</organism>
<reference evidence="1 2" key="1">
    <citation type="submission" date="2024-03" db="EMBL/GenBank/DDBJ databases">
        <title>The Acrasis kona genome and developmental transcriptomes reveal deep origins of eukaryotic multicellular pathways.</title>
        <authorList>
            <person name="Sheikh S."/>
            <person name="Fu C.-J."/>
            <person name="Brown M.W."/>
            <person name="Baldauf S.L."/>
        </authorList>
    </citation>
    <scope>NUCLEOTIDE SEQUENCE [LARGE SCALE GENOMIC DNA]</scope>
    <source>
        <strain evidence="1 2">ATCC MYA-3509</strain>
    </source>
</reference>
<gene>
    <name evidence="1" type="ORF">AKO1_005769</name>
</gene>
<accession>A0AAW2YK40</accession>
<proteinExistence type="predicted"/>
<sequence length="145" mass="16702">MNNKRCPSCESTTNSFEDCSNCDLEYGKCCIIRCGVCVNSFCQSCVDRYQQELEDDAEEADDWICKTCLEDYTTSDWDTSSEEEDIDVVEDDPEWKMCDVCKQMLPLGFNPVCDSCFRSGPFRARLFEKTKIQTLSDCDVYHSTF</sequence>
<evidence type="ECO:0008006" key="3">
    <source>
        <dbReference type="Google" id="ProtNLM"/>
    </source>
</evidence>
<protein>
    <recommendedName>
        <fullName evidence="3">RING-type domain-containing protein</fullName>
    </recommendedName>
</protein>
<dbReference type="Proteomes" id="UP001431209">
    <property type="component" value="Unassembled WGS sequence"/>
</dbReference>
<comment type="caution">
    <text evidence="1">The sequence shown here is derived from an EMBL/GenBank/DDBJ whole genome shotgun (WGS) entry which is preliminary data.</text>
</comment>
<dbReference type="EMBL" id="JAOPGA020000167">
    <property type="protein sequence ID" value="KAL0477384.1"/>
    <property type="molecule type" value="Genomic_DNA"/>
</dbReference>
<name>A0AAW2YK40_9EUKA</name>